<evidence type="ECO:0008006" key="7">
    <source>
        <dbReference type="Google" id="ProtNLM"/>
    </source>
</evidence>
<dbReference type="PANTHER" id="PTHR45717:SF57">
    <property type="entry name" value="PENTACOTRIPEPTIDE-REPEAT REGION OF PRORP DOMAIN-CONTAINING PROTEIN"/>
    <property type="match status" value="1"/>
</dbReference>
<comment type="similarity">
    <text evidence="1">Belongs to the PPR family. P subfamily.</text>
</comment>
<proteinExistence type="inferred from homology"/>
<dbReference type="GO" id="GO:0005739">
    <property type="term" value="C:mitochondrion"/>
    <property type="evidence" value="ECO:0007669"/>
    <property type="project" value="TreeGrafter"/>
</dbReference>
<gene>
    <name evidence="4" type="ORF">CJ030_MR0G005152</name>
    <name evidence="5" type="ORF">CJ030_MR0G005157</name>
</gene>
<dbReference type="OrthoDB" id="1890565at2759"/>
<accession>A0A6A1ULB4</accession>
<dbReference type="InterPro" id="IPR011990">
    <property type="entry name" value="TPR-like_helical_dom_sf"/>
</dbReference>
<dbReference type="GO" id="GO:0003729">
    <property type="term" value="F:mRNA binding"/>
    <property type="evidence" value="ECO:0007669"/>
    <property type="project" value="UniProtKB-ARBA"/>
</dbReference>
<keyword evidence="2" id="KW-0677">Repeat</keyword>
<evidence type="ECO:0000313" key="5">
    <source>
        <dbReference type="EMBL" id="KAB1201042.1"/>
    </source>
</evidence>
<evidence type="ECO:0000313" key="6">
    <source>
        <dbReference type="Proteomes" id="UP000516437"/>
    </source>
</evidence>
<evidence type="ECO:0000256" key="3">
    <source>
        <dbReference type="PROSITE-ProRule" id="PRU00708"/>
    </source>
</evidence>
<reference evidence="5 6" key="2">
    <citation type="journal article" date="2019" name="Plant Biotechnol. J.">
        <title>The red bayberry genome and genetic basis of sex determination.</title>
        <authorList>
            <person name="Jia H.M."/>
            <person name="Jia H.J."/>
            <person name="Cai Q.L."/>
            <person name="Wang Y."/>
            <person name="Zhao H.B."/>
            <person name="Yang W.F."/>
            <person name="Wang G.Y."/>
            <person name="Li Y.H."/>
            <person name="Zhan D.L."/>
            <person name="Shen Y.T."/>
            <person name="Niu Q.F."/>
            <person name="Chang L."/>
            <person name="Qiu J."/>
            <person name="Zhao L."/>
            <person name="Xie H.B."/>
            <person name="Fu W.Y."/>
            <person name="Jin J."/>
            <person name="Li X.W."/>
            <person name="Jiao Y."/>
            <person name="Zhou C.C."/>
            <person name="Tu T."/>
            <person name="Chai C.Y."/>
            <person name="Gao J.L."/>
            <person name="Fan L.J."/>
            <person name="van de Weg E."/>
            <person name="Wang J.Y."/>
            <person name="Gao Z.S."/>
        </authorList>
    </citation>
    <scope>NUCLEOTIDE SEQUENCE [LARGE SCALE GENOMIC DNA]</scope>
    <source>
        <tissue evidence="5">Leaves</tissue>
    </source>
</reference>
<dbReference type="Gene3D" id="1.25.40.10">
    <property type="entry name" value="Tetratricopeptide repeat domain"/>
    <property type="match status" value="1"/>
</dbReference>
<dbReference type="EMBL" id="RXIC02000100">
    <property type="protein sequence ID" value="KAB1201042.1"/>
    <property type="molecule type" value="Genomic_DNA"/>
</dbReference>
<sequence length="214" mass="24056">MESDPQLVLDWNSYAIAANGYLKVGLPDEALAMAKKLEVFVVNAKRSNIALDLLLKLYAETRKKDELHRIWELYRGKEKIYNKGYISMISSLLAFDDIEGAEKIFQEWESRKLSYDFRVPNLLIDAYCKKDLLAKAKALVNKVVTKGGKPSVDSYYLASGYLEDNHIPKALMKAIAVCPPHWKPSKETLASCVECLEGKGDVVGADKFINSFEG</sequence>
<dbReference type="AlphaFoldDB" id="A0A6A1ULB4"/>
<dbReference type="PROSITE" id="PS51375">
    <property type="entry name" value="PPR"/>
    <property type="match status" value="1"/>
</dbReference>
<evidence type="ECO:0000256" key="1">
    <source>
        <dbReference type="ARBA" id="ARBA00007626"/>
    </source>
</evidence>
<name>A0A6A1ULB4_9ROSI</name>
<dbReference type="Proteomes" id="UP000516437">
    <property type="component" value="Unassembled WGS sequence"/>
</dbReference>
<comment type="caution">
    <text evidence="5">The sequence shown here is derived from an EMBL/GenBank/DDBJ whole genome shotgun (WGS) entry which is preliminary data.</text>
</comment>
<protein>
    <recommendedName>
        <fullName evidence="7">Pentatricopeptide repeat-containing protein, mitochondrial</fullName>
    </recommendedName>
</protein>
<organism evidence="5 6">
    <name type="scientific">Morella rubra</name>
    <name type="common">Chinese bayberry</name>
    <dbReference type="NCBI Taxonomy" id="262757"/>
    <lineage>
        <taxon>Eukaryota</taxon>
        <taxon>Viridiplantae</taxon>
        <taxon>Streptophyta</taxon>
        <taxon>Embryophyta</taxon>
        <taxon>Tracheophyta</taxon>
        <taxon>Spermatophyta</taxon>
        <taxon>Magnoliopsida</taxon>
        <taxon>eudicotyledons</taxon>
        <taxon>Gunneridae</taxon>
        <taxon>Pentapetalae</taxon>
        <taxon>rosids</taxon>
        <taxon>fabids</taxon>
        <taxon>Fagales</taxon>
        <taxon>Myricaceae</taxon>
        <taxon>Morella</taxon>
    </lineage>
</organism>
<evidence type="ECO:0000313" key="4">
    <source>
        <dbReference type="EMBL" id="KAB1201037.1"/>
    </source>
</evidence>
<reference evidence="5" key="1">
    <citation type="submission" date="2018-07" db="EMBL/GenBank/DDBJ databases">
        <authorList>
            <person name="Gao Z.-S."/>
            <person name="Jia H.-M."/>
            <person name="Jia H.-J."/>
            <person name="Cai Q.-L."/>
            <person name="Wang Y."/>
            <person name="Zhao H.-B."/>
        </authorList>
    </citation>
    <scope>NUCLEOTIDE SEQUENCE</scope>
    <source>
        <tissue evidence="5">Leaves</tissue>
    </source>
</reference>
<dbReference type="PANTHER" id="PTHR45717">
    <property type="entry name" value="OS12G0527900 PROTEIN"/>
    <property type="match status" value="1"/>
</dbReference>
<reference evidence="5" key="3">
    <citation type="submission" date="2019-09" db="EMBL/GenBank/DDBJ databases">
        <authorList>
            <person name="Gao Z."/>
        </authorList>
    </citation>
    <scope>NUCLEOTIDE SEQUENCE</scope>
    <source>
        <tissue evidence="5">Leaves</tissue>
    </source>
</reference>
<keyword evidence="6" id="KW-1185">Reference proteome</keyword>
<dbReference type="EMBL" id="RXIC02000100">
    <property type="protein sequence ID" value="KAB1201037.1"/>
    <property type="molecule type" value="Genomic_DNA"/>
</dbReference>
<feature type="repeat" description="PPR" evidence="3">
    <location>
        <begin position="116"/>
        <end position="150"/>
    </location>
</feature>
<dbReference type="InterPro" id="IPR002885">
    <property type="entry name" value="PPR_rpt"/>
</dbReference>
<evidence type="ECO:0000256" key="2">
    <source>
        <dbReference type="ARBA" id="ARBA00022737"/>
    </source>
</evidence>
<dbReference type="Pfam" id="PF01535">
    <property type="entry name" value="PPR"/>
    <property type="match status" value="2"/>
</dbReference>